<organism evidence="2 3">
    <name type="scientific">Ancylostoma ceylanicum</name>
    <dbReference type="NCBI Taxonomy" id="53326"/>
    <lineage>
        <taxon>Eukaryota</taxon>
        <taxon>Metazoa</taxon>
        <taxon>Ecdysozoa</taxon>
        <taxon>Nematoda</taxon>
        <taxon>Chromadorea</taxon>
        <taxon>Rhabditida</taxon>
        <taxon>Rhabditina</taxon>
        <taxon>Rhabditomorpha</taxon>
        <taxon>Strongyloidea</taxon>
        <taxon>Ancylostomatidae</taxon>
        <taxon>Ancylostomatinae</taxon>
        <taxon>Ancylostoma</taxon>
    </lineage>
</organism>
<proteinExistence type="predicted"/>
<sequence length="78" mass="8585">MRALRPSFNSSRQTLLDYWPDCLQTAARSRSGRLRRAALGKRANNDARGSSPPSAGVFAGELGFLNQCHDETVARPPR</sequence>
<evidence type="ECO:0000313" key="2">
    <source>
        <dbReference type="EMBL" id="EYC04672.1"/>
    </source>
</evidence>
<dbReference type="AlphaFoldDB" id="A0A016TPW2"/>
<evidence type="ECO:0000256" key="1">
    <source>
        <dbReference type="SAM" id="MobiDB-lite"/>
    </source>
</evidence>
<name>A0A016TPW2_9BILA</name>
<keyword evidence="3" id="KW-1185">Reference proteome</keyword>
<protein>
    <submittedName>
        <fullName evidence="2">Uncharacterized protein</fullName>
    </submittedName>
</protein>
<comment type="caution">
    <text evidence="2">The sequence shown here is derived from an EMBL/GenBank/DDBJ whole genome shotgun (WGS) entry which is preliminary data.</text>
</comment>
<feature type="region of interest" description="Disordered" evidence="1">
    <location>
        <begin position="37"/>
        <end position="56"/>
    </location>
</feature>
<reference evidence="3" key="1">
    <citation type="journal article" date="2015" name="Nat. Genet.">
        <title>The genome and transcriptome of the zoonotic hookworm Ancylostoma ceylanicum identify infection-specific gene families.</title>
        <authorList>
            <person name="Schwarz E.M."/>
            <person name="Hu Y."/>
            <person name="Antoshechkin I."/>
            <person name="Miller M.M."/>
            <person name="Sternberg P.W."/>
            <person name="Aroian R.V."/>
        </authorList>
    </citation>
    <scope>NUCLEOTIDE SEQUENCE</scope>
    <source>
        <strain evidence="3">HY135</strain>
    </source>
</reference>
<dbReference type="EMBL" id="JARK01001422">
    <property type="protein sequence ID" value="EYC04672.1"/>
    <property type="molecule type" value="Genomic_DNA"/>
</dbReference>
<gene>
    <name evidence="2" type="primary">Acey_s0086.g1920</name>
    <name evidence="2" type="ORF">Y032_0086g1920</name>
</gene>
<evidence type="ECO:0000313" key="3">
    <source>
        <dbReference type="Proteomes" id="UP000024635"/>
    </source>
</evidence>
<accession>A0A016TPW2</accession>
<dbReference type="Proteomes" id="UP000024635">
    <property type="component" value="Unassembled WGS sequence"/>
</dbReference>